<organism evidence="8 9">
    <name type="scientific">Canna indica</name>
    <name type="common">Indian-shot</name>
    <dbReference type="NCBI Taxonomy" id="4628"/>
    <lineage>
        <taxon>Eukaryota</taxon>
        <taxon>Viridiplantae</taxon>
        <taxon>Streptophyta</taxon>
        <taxon>Embryophyta</taxon>
        <taxon>Tracheophyta</taxon>
        <taxon>Spermatophyta</taxon>
        <taxon>Magnoliopsida</taxon>
        <taxon>Liliopsida</taxon>
        <taxon>Zingiberales</taxon>
        <taxon>Cannaceae</taxon>
        <taxon>Canna</taxon>
    </lineage>
</organism>
<evidence type="ECO:0000256" key="4">
    <source>
        <dbReference type="ARBA" id="ARBA00022692"/>
    </source>
</evidence>
<proteinExistence type="predicted"/>
<keyword evidence="6" id="KW-0333">Golgi apparatus</keyword>
<keyword evidence="7" id="KW-0472">Membrane</keyword>
<evidence type="ECO:0000256" key="3">
    <source>
        <dbReference type="ARBA" id="ARBA00022679"/>
    </source>
</evidence>
<dbReference type="AlphaFoldDB" id="A0AAQ3KGL8"/>
<evidence type="ECO:0000313" key="8">
    <source>
        <dbReference type="EMBL" id="WOL07762.1"/>
    </source>
</evidence>
<evidence type="ECO:0000256" key="1">
    <source>
        <dbReference type="ARBA" id="ARBA00004394"/>
    </source>
</evidence>
<dbReference type="EMBL" id="CP136894">
    <property type="protein sequence ID" value="WOL07762.1"/>
    <property type="molecule type" value="Genomic_DNA"/>
</dbReference>
<evidence type="ECO:0000256" key="2">
    <source>
        <dbReference type="ARBA" id="ARBA00022676"/>
    </source>
</evidence>
<dbReference type="Gene3D" id="3.90.550.10">
    <property type="entry name" value="Spore Coat Polysaccharide Biosynthesis Protein SpsA, Chain A"/>
    <property type="match status" value="1"/>
</dbReference>
<evidence type="ECO:0008006" key="10">
    <source>
        <dbReference type="Google" id="ProtNLM"/>
    </source>
</evidence>
<evidence type="ECO:0000256" key="5">
    <source>
        <dbReference type="ARBA" id="ARBA00022989"/>
    </source>
</evidence>
<dbReference type="Proteomes" id="UP001327560">
    <property type="component" value="Chromosome 5"/>
</dbReference>
<dbReference type="InterPro" id="IPR029044">
    <property type="entry name" value="Nucleotide-diphossugar_trans"/>
</dbReference>
<evidence type="ECO:0000313" key="9">
    <source>
        <dbReference type="Proteomes" id="UP001327560"/>
    </source>
</evidence>
<keyword evidence="3" id="KW-0808">Transferase</keyword>
<dbReference type="GO" id="GO:0000139">
    <property type="term" value="C:Golgi membrane"/>
    <property type="evidence" value="ECO:0007669"/>
    <property type="project" value="UniProtKB-SubCell"/>
</dbReference>
<evidence type="ECO:0000256" key="6">
    <source>
        <dbReference type="ARBA" id="ARBA00023034"/>
    </source>
</evidence>
<protein>
    <recommendedName>
        <fullName evidence="10">Glycosyltransferase 2-like domain-containing protein</fullName>
    </recommendedName>
</protein>
<keyword evidence="9" id="KW-1185">Reference proteome</keyword>
<accession>A0AAQ3KGL8</accession>
<reference evidence="8 9" key="1">
    <citation type="submission" date="2023-10" db="EMBL/GenBank/DDBJ databases">
        <title>Chromosome-scale genome assembly provides insights into flower coloration mechanisms of Canna indica.</title>
        <authorList>
            <person name="Li C."/>
        </authorList>
    </citation>
    <scope>NUCLEOTIDE SEQUENCE [LARGE SCALE GENOMIC DNA]</scope>
    <source>
        <tissue evidence="8">Flower</tissue>
    </source>
</reference>
<dbReference type="GO" id="GO:0051753">
    <property type="term" value="F:mannan synthase activity"/>
    <property type="evidence" value="ECO:0007669"/>
    <property type="project" value="TreeGrafter"/>
</dbReference>
<dbReference type="PANTHER" id="PTHR32044">
    <property type="entry name" value="GLUCOMANNAN 4-BETA-MANNOSYLTRANSFERASE 9"/>
    <property type="match status" value="1"/>
</dbReference>
<sequence>MKHNYVKECEYLAIFDADFQQQPDLIPPSIRTIPFLIHNPKIGLVQGRWTFKGAPRRRPSRGHATALRAPTWFGCDHAKKEVVALRLRTLFRHLRDWSWVLVPQSSEAQPSSESLPSPLLVLDSDCF</sequence>
<dbReference type="PANTHER" id="PTHR32044:SF77">
    <property type="entry name" value="GLUCOMANNAN 4-BETA-MANNOSYLTRANSFERASE 9"/>
    <property type="match status" value="1"/>
</dbReference>
<keyword evidence="5" id="KW-1133">Transmembrane helix</keyword>
<name>A0AAQ3KGL8_9LILI</name>
<keyword evidence="4" id="KW-0812">Transmembrane</keyword>
<evidence type="ECO:0000256" key="7">
    <source>
        <dbReference type="ARBA" id="ARBA00023136"/>
    </source>
</evidence>
<gene>
    <name evidence="8" type="ORF">Cni_G16510</name>
</gene>
<keyword evidence="2" id="KW-0328">Glycosyltransferase</keyword>
<comment type="subcellular location">
    <subcellularLocation>
        <location evidence="1">Golgi apparatus membrane</location>
    </subcellularLocation>
</comment>